<feature type="compositionally biased region" description="Pro residues" evidence="1">
    <location>
        <begin position="348"/>
        <end position="367"/>
    </location>
</feature>
<feature type="transmembrane region" description="Helical" evidence="2">
    <location>
        <begin position="250"/>
        <end position="272"/>
    </location>
</feature>
<feature type="transmembrane region" description="Helical" evidence="2">
    <location>
        <begin position="98"/>
        <end position="117"/>
    </location>
</feature>
<proteinExistence type="predicted"/>
<evidence type="ECO:0000256" key="3">
    <source>
        <dbReference type="SAM" id="SignalP"/>
    </source>
</evidence>
<feature type="region of interest" description="Disordered" evidence="1">
    <location>
        <begin position="26"/>
        <end position="60"/>
    </location>
</feature>
<protein>
    <recommendedName>
        <fullName evidence="4">CX domain-containing protein</fullName>
    </recommendedName>
</protein>
<keyword evidence="2" id="KW-0812">Transmembrane</keyword>
<keyword evidence="3" id="KW-0732">Signal</keyword>
<evidence type="ECO:0000313" key="6">
    <source>
        <dbReference type="Proteomes" id="UP001303046"/>
    </source>
</evidence>
<evidence type="ECO:0000313" key="5">
    <source>
        <dbReference type="EMBL" id="KAK6744805.1"/>
    </source>
</evidence>
<feature type="signal peptide" evidence="3">
    <location>
        <begin position="1"/>
        <end position="20"/>
    </location>
</feature>
<dbReference type="InterPro" id="IPR002619">
    <property type="entry name" value="CX"/>
</dbReference>
<dbReference type="Pfam" id="PF01705">
    <property type="entry name" value="CX"/>
    <property type="match status" value="1"/>
</dbReference>
<dbReference type="PANTHER" id="PTHR47520:SF8">
    <property type="entry name" value="CX DOMAIN-CONTAINING PROTEIN"/>
    <property type="match status" value="1"/>
</dbReference>
<reference evidence="5 6" key="1">
    <citation type="submission" date="2023-08" db="EMBL/GenBank/DDBJ databases">
        <title>A Necator americanus chromosomal reference genome.</title>
        <authorList>
            <person name="Ilik V."/>
            <person name="Petrzelkova K.J."/>
            <person name="Pardy F."/>
            <person name="Fuh T."/>
            <person name="Niatou-Singa F.S."/>
            <person name="Gouil Q."/>
            <person name="Baker L."/>
            <person name="Ritchie M.E."/>
            <person name="Jex A.R."/>
            <person name="Gazzola D."/>
            <person name="Li H."/>
            <person name="Toshio Fujiwara R."/>
            <person name="Zhan B."/>
            <person name="Aroian R.V."/>
            <person name="Pafco B."/>
            <person name="Schwarz E.M."/>
        </authorList>
    </citation>
    <scope>NUCLEOTIDE SEQUENCE [LARGE SCALE GENOMIC DNA]</scope>
    <source>
        <strain evidence="5 6">Aroian</strain>
        <tissue evidence="5">Whole animal</tissue>
    </source>
</reference>
<keyword evidence="2" id="KW-0472">Membrane</keyword>
<keyword evidence="2" id="KW-1133">Transmembrane helix</keyword>
<evidence type="ECO:0000256" key="1">
    <source>
        <dbReference type="SAM" id="MobiDB-lite"/>
    </source>
</evidence>
<organism evidence="5 6">
    <name type="scientific">Necator americanus</name>
    <name type="common">Human hookworm</name>
    <dbReference type="NCBI Taxonomy" id="51031"/>
    <lineage>
        <taxon>Eukaryota</taxon>
        <taxon>Metazoa</taxon>
        <taxon>Ecdysozoa</taxon>
        <taxon>Nematoda</taxon>
        <taxon>Chromadorea</taxon>
        <taxon>Rhabditida</taxon>
        <taxon>Rhabditina</taxon>
        <taxon>Rhabditomorpha</taxon>
        <taxon>Strongyloidea</taxon>
        <taxon>Ancylostomatidae</taxon>
        <taxon>Bunostominae</taxon>
        <taxon>Necator</taxon>
    </lineage>
</organism>
<comment type="caution">
    <text evidence="5">The sequence shown here is derived from an EMBL/GenBank/DDBJ whole genome shotgun (WGS) entry which is preliminary data.</text>
</comment>
<dbReference type="PANTHER" id="PTHR47520">
    <property type="entry name" value="CX DOMAIN-CONTAINING PROTEIN-RELATED"/>
    <property type="match status" value="1"/>
</dbReference>
<feature type="compositionally biased region" description="Gly residues" evidence="1">
    <location>
        <begin position="26"/>
        <end position="44"/>
    </location>
</feature>
<evidence type="ECO:0000256" key="2">
    <source>
        <dbReference type="SAM" id="Phobius"/>
    </source>
</evidence>
<feature type="region of interest" description="Disordered" evidence="1">
    <location>
        <begin position="348"/>
        <end position="406"/>
    </location>
</feature>
<dbReference type="EMBL" id="JAVFWL010000003">
    <property type="protein sequence ID" value="KAK6744805.1"/>
    <property type="molecule type" value="Genomic_DNA"/>
</dbReference>
<keyword evidence="6" id="KW-1185">Reference proteome</keyword>
<accession>A0ABR1D3H7</accession>
<evidence type="ECO:0000259" key="4">
    <source>
        <dbReference type="Pfam" id="PF01705"/>
    </source>
</evidence>
<feature type="domain" description="CX" evidence="4">
    <location>
        <begin position="202"/>
        <end position="238"/>
    </location>
</feature>
<gene>
    <name evidence="5" type="primary">Necator_chrIII.g12259</name>
    <name evidence="5" type="ORF">RB195_011493</name>
</gene>
<sequence length="406" mass="44805">MWMRSQIYLFFILLITPSLPRRGGGGFGGRGGGGWGGRGRGGGIRPPYRPPPVRPRPGGFGGGFRGGRFGGYGGYRGYGGYGGFRSGYGLGSISRGHSFRNALIGGALGAVGGMLAFEAGRHIIRSMTTPFNYGGRDYYWDEHQNAQNDEMICSISIEDLQKLSDGKVHAPQVRRVRQSEMNQTTVLAQNTSAATNPTSTMDPNKVLENLQYKDGTKPKQITWACKRHSEVCCGTECCPADGVSPMAKRIGLIILVVALLMLGICCIGWIAYAMCRKPSPVPSAAPMPVQYPQQQYPSPDPYYDQNYYGGGPAYPPYPSYGYPEYYPHYVQEVPQPYPYQAYPPSPYYPPEGYPQPGYPPEGYPPQNYPYGSEEGHRRPLNQRQQQQQRKEKDQSSTHSKPSAPEH</sequence>
<dbReference type="Proteomes" id="UP001303046">
    <property type="component" value="Unassembled WGS sequence"/>
</dbReference>
<feature type="chain" id="PRO_5047206991" description="CX domain-containing protein" evidence="3">
    <location>
        <begin position="21"/>
        <end position="406"/>
    </location>
</feature>
<name>A0ABR1D3H7_NECAM</name>